<sequence>MGLLPDEAAGRMTRDADVLEMDDDHGCSKTVENHVFAVALHRMYRNFVRIHSMLRMFAAMAAGVWDRLWGIGDIVALVEAEEAA</sequence>
<keyword evidence="2" id="KW-1185">Reference proteome</keyword>
<gene>
    <name evidence="1" type="ORF">BHK69_15940</name>
</gene>
<dbReference type="Proteomes" id="UP000094969">
    <property type="component" value="Chromosome"/>
</dbReference>
<name>A0A1D7U2Z5_9HYPH</name>
<protein>
    <submittedName>
        <fullName evidence="1">Uncharacterized protein</fullName>
    </submittedName>
</protein>
<reference evidence="1 2" key="1">
    <citation type="journal article" date="2015" name="Antonie Van Leeuwenhoek">
        <title>Bosea vaviloviae sp. nov., a new species of slow-growing rhizobia isolated from nodules of the relict species Vavilovia formosa (Stev.) Fed.</title>
        <authorList>
            <person name="Safronova V.I."/>
            <person name="Kuznetsova I.G."/>
            <person name="Sazanova A.L."/>
            <person name="Kimeklis A.K."/>
            <person name="Belimov A.A."/>
            <person name="Andronov E.E."/>
            <person name="Pinaev A.G."/>
            <person name="Chizhevskaya E.P."/>
            <person name="Pukhaev A.R."/>
            <person name="Popov K.P."/>
            <person name="Willems A."/>
            <person name="Tikhonovich I.A."/>
        </authorList>
    </citation>
    <scope>NUCLEOTIDE SEQUENCE [LARGE SCALE GENOMIC DNA]</scope>
    <source>
        <strain evidence="1 2">Vaf18</strain>
    </source>
</reference>
<proteinExistence type="predicted"/>
<evidence type="ECO:0000313" key="2">
    <source>
        <dbReference type="Proteomes" id="UP000094969"/>
    </source>
</evidence>
<evidence type="ECO:0000313" key="1">
    <source>
        <dbReference type="EMBL" id="AOO81744.1"/>
    </source>
</evidence>
<dbReference type="EMBL" id="CP017147">
    <property type="protein sequence ID" value="AOO81744.1"/>
    <property type="molecule type" value="Genomic_DNA"/>
</dbReference>
<dbReference type="KEGG" id="bvv:BHK69_15940"/>
<organism evidence="1 2">
    <name type="scientific">Bosea vaviloviae</name>
    <dbReference type="NCBI Taxonomy" id="1526658"/>
    <lineage>
        <taxon>Bacteria</taxon>
        <taxon>Pseudomonadati</taxon>
        <taxon>Pseudomonadota</taxon>
        <taxon>Alphaproteobacteria</taxon>
        <taxon>Hyphomicrobiales</taxon>
        <taxon>Boseaceae</taxon>
        <taxon>Bosea</taxon>
    </lineage>
</organism>
<accession>A0A1D7U2Z5</accession>
<dbReference type="AlphaFoldDB" id="A0A1D7U2Z5"/>